<evidence type="ECO:0000256" key="2">
    <source>
        <dbReference type="RuleBase" id="RU003357"/>
    </source>
</evidence>
<dbReference type="PANTHER" id="PTHR30069">
    <property type="entry name" value="TONB-DEPENDENT OUTER MEMBRANE RECEPTOR"/>
    <property type="match status" value="1"/>
</dbReference>
<dbReference type="InterPro" id="IPR012910">
    <property type="entry name" value="Plug_dom"/>
</dbReference>
<dbReference type="Gene3D" id="2.60.40.1120">
    <property type="entry name" value="Carboxypeptidase-like, regulatory domain"/>
    <property type="match status" value="1"/>
</dbReference>
<comment type="caution">
    <text evidence="6">The sequence shown here is derived from an EMBL/GenBank/DDBJ whole genome shotgun (WGS) entry which is preliminary data.</text>
</comment>
<keyword evidence="6" id="KW-0675">Receptor</keyword>
<dbReference type="Pfam" id="PF00593">
    <property type="entry name" value="TonB_dep_Rec_b-barrel"/>
    <property type="match status" value="1"/>
</dbReference>
<name>A0ABT3CRW7_9BACT</name>
<keyword evidence="2" id="KW-0798">TonB box</keyword>
<organism evidence="6 7">
    <name type="scientific">Reichenbachiella ulvae</name>
    <dbReference type="NCBI Taxonomy" id="2980104"/>
    <lineage>
        <taxon>Bacteria</taxon>
        <taxon>Pseudomonadati</taxon>
        <taxon>Bacteroidota</taxon>
        <taxon>Cytophagia</taxon>
        <taxon>Cytophagales</taxon>
        <taxon>Reichenbachiellaceae</taxon>
        <taxon>Reichenbachiella</taxon>
    </lineage>
</organism>
<evidence type="ECO:0000256" key="3">
    <source>
        <dbReference type="SAM" id="SignalP"/>
    </source>
</evidence>
<dbReference type="SUPFAM" id="SSF49464">
    <property type="entry name" value="Carboxypeptidase regulatory domain-like"/>
    <property type="match status" value="1"/>
</dbReference>
<keyword evidence="1 3" id="KW-0732">Signal</keyword>
<gene>
    <name evidence="6" type="ORF">N7U62_07115</name>
</gene>
<feature type="signal peptide" evidence="3">
    <location>
        <begin position="1"/>
        <end position="23"/>
    </location>
</feature>
<accession>A0ABT3CRW7</accession>
<dbReference type="RefSeq" id="WP_264137218.1">
    <property type="nucleotide sequence ID" value="NZ_JAOYOD010000001.1"/>
</dbReference>
<dbReference type="InterPro" id="IPR037066">
    <property type="entry name" value="Plug_dom_sf"/>
</dbReference>
<dbReference type="Pfam" id="PF07715">
    <property type="entry name" value="Plug"/>
    <property type="match status" value="1"/>
</dbReference>
<feature type="domain" description="TonB-dependent receptor-like beta-barrel" evidence="4">
    <location>
        <begin position="355"/>
        <end position="773"/>
    </location>
</feature>
<feature type="domain" description="TonB-dependent receptor plug" evidence="5">
    <location>
        <begin position="137"/>
        <end position="237"/>
    </location>
</feature>
<comment type="similarity">
    <text evidence="2">Belongs to the TonB-dependent receptor family.</text>
</comment>
<proteinExistence type="inferred from homology"/>
<keyword evidence="7" id="KW-1185">Reference proteome</keyword>
<dbReference type="EMBL" id="JAOYOD010000001">
    <property type="protein sequence ID" value="MCV9386427.1"/>
    <property type="molecule type" value="Genomic_DNA"/>
</dbReference>
<protein>
    <submittedName>
        <fullName evidence="6">TonB-dependent receptor</fullName>
    </submittedName>
</protein>
<keyword evidence="2" id="KW-0472">Membrane</keyword>
<dbReference type="InterPro" id="IPR039426">
    <property type="entry name" value="TonB-dep_rcpt-like"/>
</dbReference>
<evidence type="ECO:0000313" key="6">
    <source>
        <dbReference type="EMBL" id="MCV9386427.1"/>
    </source>
</evidence>
<sequence>MKQVSSRVCFTLAILLIGFAVSAQQLTQSIRGTLKDVASHEAIIGANITVKGSSPIIGASTDINGVFELSDVPVGRVTLQISSIGYISQSIPNIIVDSGKEVILNLKMEESIVQMDEIVIQSEEQEGRPINDMALVSARSLSPEQTQRFPGGFNDPSRAVSNFAGVNAKPDGGNEIIVRGNAPKYVQWRLEGIEITNPNHFADQSTTSGSISALNNNMLSTSDFYTGAFSAEYGDALSAVYDVRLRSGNNQKRETIAGVGLLGTDLTFEGPFSPKSNASYVVNYRYSTISLINEIGLADVNGVPVFQDAAFKLNFPTQKAGSFSLFGLSGLSHFIFEDVKPDIWETPGDEARNASIHEDYQKQAHLINLGFSHHIPITKSSFLNTTLLYSNEGIADDVYEYGIMSSNSDSNQDSIVNRQKNFDNQLIKSAIRSALTYHHKFNAKHKVELGTKYARLDYMMEQSMLNDTKDQRITGVDFDENISTLRNFISWRYRINNQLTLVTGLHNMNVLYNHKSTLEPRFSINWQLAPNMSIHAGYGSHSSMETIHHYFAKVEQEDGSYSEPNKDLDLLKAHHYVLGITQYIGEQMRLSVEMYYQYLYDLPVASDSSYFSTINEGTDFQHITLVNAGKGQNYGLELTLERFFANNYHYMINGSVYQSKYETLEGIERNTKFNSEYVFNLLAGKDFVNLGKKRNQVLSINLRAYYGGAQKIIPLLRDDQQNLNVDPANNQYWDYDKAYNDGLDDLFQTTLSVSYKWNRPKATHELFVDLNNLTGNDGRITEYYDESEPNNIGYLRQFEFFPNLMYKVYF</sequence>
<reference evidence="6 7" key="1">
    <citation type="submission" date="2022-10" db="EMBL/GenBank/DDBJ databases">
        <title>Comparative genomics and taxonomic characterization of three novel marine species of genus Reichenbachiella exhibiting antioxidant and polysaccharide degradation activities.</title>
        <authorList>
            <person name="Muhammad N."/>
            <person name="Lee Y.-J."/>
            <person name="Ko J."/>
            <person name="Kim S.-G."/>
        </authorList>
    </citation>
    <scope>NUCLEOTIDE SEQUENCE [LARGE SCALE GENOMIC DNA]</scope>
    <source>
        <strain evidence="6 7">ABR2-5</strain>
    </source>
</reference>
<dbReference type="InterPro" id="IPR000531">
    <property type="entry name" value="Beta-barrel_TonB"/>
</dbReference>
<dbReference type="Proteomes" id="UP001300692">
    <property type="component" value="Unassembled WGS sequence"/>
</dbReference>
<evidence type="ECO:0000259" key="4">
    <source>
        <dbReference type="Pfam" id="PF00593"/>
    </source>
</evidence>
<evidence type="ECO:0000313" key="7">
    <source>
        <dbReference type="Proteomes" id="UP001300692"/>
    </source>
</evidence>
<feature type="chain" id="PRO_5047136603" evidence="3">
    <location>
        <begin position="24"/>
        <end position="810"/>
    </location>
</feature>
<dbReference type="SUPFAM" id="SSF56935">
    <property type="entry name" value="Porins"/>
    <property type="match status" value="1"/>
</dbReference>
<evidence type="ECO:0000259" key="5">
    <source>
        <dbReference type="Pfam" id="PF07715"/>
    </source>
</evidence>
<dbReference type="InterPro" id="IPR008969">
    <property type="entry name" value="CarboxyPept-like_regulatory"/>
</dbReference>
<dbReference type="Gene3D" id="2.170.130.10">
    <property type="entry name" value="TonB-dependent receptor, plug domain"/>
    <property type="match status" value="1"/>
</dbReference>
<comment type="subcellular location">
    <subcellularLocation>
        <location evidence="2">Cell outer membrane</location>
    </subcellularLocation>
</comment>
<evidence type="ECO:0000256" key="1">
    <source>
        <dbReference type="ARBA" id="ARBA00022729"/>
    </source>
</evidence>
<dbReference type="PANTHER" id="PTHR30069:SF29">
    <property type="entry name" value="HEMOGLOBIN AND HEMOGLOBIN-HAPTOGLOBIN-BINDING PROTEIN 1-RELATED"/>
    <property type="match status" value="1"/>
</dbReference>
<dbReference type="Pfam" id="PF13715">
    <property type="entry name" value="CarbopepD_reg_2"/>
    <property type="match status" value="1"/>
</dbReference>